<dbReference type="InterPro" id="IPR025287">
    <property type="entry name" value="WAK_GUB"/>
</dbReference>
<evidence type="ECO:0000313" key="8">
    <source>
        <dbReference type="Proteomes" id="UP001177140"/>
    </source>
</evidence>
<feature type="signal peptide" evidence="4">
    <location>
        <begin position="1"/>
        <end position="28"/>
    </location>
</feature>
<evidence type="ECO:0000256" key="1">
    <source>
        <dbReference type="ARBA" id="ARBA00004167"/>
    </source>
</evidence>
<dbReference type="EMBL" id="JAJJMA010041296">
    <property type="protein sequence ID" value="MCL7025073.1"/>
    <property type="molecule type" value="Genomic_DNA"/>
</dbReference>
<dbReference type="Pfam" id="PF13947">
    <property type="entry name" value="GUB_WAK_bind"/>
    <property type="match status" value="1"/>
</dbReference>
<evidence type="ECO:0000256" key="2">
    <source>
        <dbReference type="ARBA" id="ARBA00022729"/>
    </source>
</evidence>
<gene>
    <name evidence="7" type="ORF">MKW94_014189</name>
</gene>
<dbReference type="PANTHER" id="PTHR33138">
    <property type="entry name" value="OS01G0690200 PROTEIN"/>
    <property type="match status" value="1"/>
</dbReference>
<evidence type="ECO:0000256" key="3">
    <source>
        <dbReference type="ARBA" id="ARBA00023180"/>
    </source>
</evidence>
<dbReference type="GO" id="GO:0030247">
    <property type="term" value="F:polysaccharide binding"/>
    <property type="evidence" value="ECO:0007669"/>
    <property type="project" value="InterPro"/>
</dbReference>
<dbReference type="GO" id="GO:0016020">
    <property type="term" value="C:membrane"/>
    <property type="evidence" value="ECO:0007669"/>
    <property type="project" value="UniProtKB-SubCell"/>
</dbReference>
<comment type="subcellular location">
    <subcellularLocation>
        <location evidence="1">Membrane</location>
        <topology evidence="1">Single-pass membrane protein</topology>
    </subcellularLocation>
</comment>
<keyword evidence="2 4" id="KW-0732">Signal</keyword>
<keyword evidence="8" id="KW-1185">Reference proteome</keyword>
<evidence type="ECO:0000259" key="5">
    <source>
        <dbReference type="Pfam" id="PF13947"/>
    </source>
</evidence>
<feature type="domain" description="Wall-associated receptor kinase C-terminal" evidence="6">
    <location>
        <begin position="177"/>
        <end position="245"/>
    </location>
</feature>
<comment type="caution">
    <text evidence="7">The sequence shown here is derived from an EMBL/GenBank/DDBJ whole genome shotgun (WGS) entry which is preliminary data.</text>
</comment>
<dbReference type="InterPro" id="IPR032872">
    <property type="entry name" value="WAK_assoc_C"/>
</dbReference>
<reference evidence="7" key="1">
    <citation type="submission" date="2022-03" db="EMBL/GenBank/DDBJ databases">
        <title>A functionally conserved STORR gene fusion in Papaver species that diverged 16.8 million years ago.</title>
        <authorList>
            <person name="Catania T."/>
        </authorList>
    </citation>
    <scope>NUCLEOTIDE SEQUENCE</scope>
    <source>
        <strain evidence="7">S-191538</strain>
    </source>
</reference>
<organism evidence="7 8">
    <name type="scientific">Papaver nudicaule</name>
    <name type="common">Iceland poppy</name>
    <dbReference type="NCBI Taxonomy" id="74823"/>
    <lineage>
        <taxon>Eukaryota</taxon>
        <taxon>Viridiplantae</taxon>
        <taxon>Streptophyta</taxon>
        <taxon>Embryophyta</taxon>
        <taxon>Tracheophyta</taxon>
        <taxon>Spermatophyta</taxon>
        <taxon>Magnoliopsida</taxon>
        <taxon>Ranunculales</taxon>
        <taxon>Papaveraceae</taxon>
        <taxon>Papaveroideae</taxon>
        <taxon>Papaver</taxon>
    </lineage>
</organism>
<evidence type="ECO:0000259" key="6">
    <source>
        <dbReference type="Pfam" id="PF14380"/>
    </source>
</evidence>
<dbReference type="Pfam" id="PF14380">
    <property type="entry name" value="WAK_assoc"/>
    <property type="match status" value="1"/>
</dbReference>
<evidence type="ECO:0000256" key="4">
    <source>
        <dbReference type="SAM" id="SignalP"/>
    </source>
</evidence>
<dbReference type="Proteomes" id="UP001177140">
    <property type="component" value="Unassembled WGS sequence"/>
</dbReference>
<name>A0AA41RZL4_PAPNU</name>
<accession>A0AA41RZL4</accession>
<dbReference type="AlphaFoldDB" id="A0AA41RZL4"/>
<keyword evidence="3" id="KW-0325">Glycoprotein</keyword>
<proteinExistence type="predicted"/>
<feature type="domain" description="Wall-associated receptor kinase galacturonan-binding" evidence="5">
    <location>
        <begin position="36"/>
        <end position="96"/>
    </location>
</feature>
<protein>
    <submittedName>
        <fullName evidence="7">Uncharacterized protein</fullName>
    </submittedName>
</protein>
<sequence length="266" mass="29303">MKISISSLHLILLITIIIAFSSIELASSLDQRFEDCKPRDCGNGLIISYPFWIEKDYCGFPGFKVTCKNNEPNIYAAGYDYIIRDISYANRSFLVVNPVAYAACPVPLRNSTFTDQSLITPGSGVQVLSFFYNCTNFSLTSYEKYIYPVNTSCVTLPDRKLSSFAGFVPAGKSIYDTLTCQSPVNIPVDVDSSLETVGQVNGYLPLLTKGFTLEWNKSPCDACEASGGYCGIEKSGLSMCFCNDQSQPHLKNCPPGIHNFLLLLCL</sequence>
<evidence type="ECO:0000313" key="7">
    <source>
        <dbReference type="EMBL" id="MCL7025073.1"/>
    </source>
</evidence>
<dbReference type="PANTHER" id="PTHR33138:SF75">
    <property type="entry name" value="WALL-ASSOCIATED RECEPTOR KINASE GALACTURONAN-BINDING DOMAIN-CONTAINING PROTEIN"/>
    <property type="match status" value="1"/>
</dbReference>
<feature type="chain" id="PRO_5041229928" evidence="4">
    <location>
        <begin position="29"/>
        <end position="266"/>
    </location>
</feature>